<protein>
    <submittedName>
        <fullName evidence="13">Potassium channel domain-containing protein</fullName>
    </submittedName>
</protein>
<dbReference type="SUPFAM" id="SSF81324">
    <property type="entry name" value="Voltage-gated potassium channels"/>
    <property type="match status" value="2"/>
</dbReference>
<dbReference type="PANTHER" id="PTHR11003:SF347">
    <property type="entry name" value="POTASSIUM CHANNEL DOMAIN-CONTAINING PROTEIN"/>
    <property type="match status" value="1"/>
</dbReference>
<keyword evidence="4 10" id="KW-1133">Transmembrane helix</keyword>
<keyword evidence="12" id="KW-1185">Reference proteome</keyword>
<evidence type="ECO:0000313" key="12">
    <source>
        <dbReference type="Proteomes" id="UP000887566"/>
    </source>
</evidence>
<evidence type="ECO:0000256" key="4">
    <source>
        <dbReference type="ARBA" id="ARBA00022989"/>
    </source>
</evidence>
<feature type="region of interest" description="Disordered" evidence="9">
    <location>
        <begin position="1"/>
        <end position="99"/>
    </location>
</feature>
<feature type="region of interest" description="Disordered" evidence="9">
    <location>
        <begin position="767"/>
        <end position="868"/>
    </location>
</feature>
<evidence type="ECO:0000256" key="1">
    <source>
        <dbReference type="ARBA" id="ARBA00004141"/>
    </source>
</evidence>
<feature type="compositionally biased region" description="Basic residues" evidence="9">
    <location>
        <begin position="1"/>
        <end position="11"/>
    </location>
</feature>
<feature type="transmembrane region" description="Helical" evidence="10">
    <location>
        <begin position="455"/>
        <end position="472"/>
    </location>
</feature>
<evidence type="ECO:0000256" key="2">
    <source>
        <dbReference type="ARBA" id="ARBA00022448"/>
    </source>
</evidence>
<dbReference type="InterPro" id="IPR003280">
    <property type="entry name" value="2pore_dom_K_chnl"/>
</dbReference>
<dbReference type="InterPro" id="IPR013099">
    <property type="entry name" value="K_chnl_dom"/>
</dbReference>
<evidence type="ECO:0000256" key="7">
    <source>
        <dbReference type="ARBA" id="ARBA00023303"/>
    </source>
</evidence>
<name>A0A914UKH9_9BILA</name>
<feature type="domain" description="Potassium channel" evidence="11">
    <location>
        <begin position="536"/>
        <end position="570"/>
    </location>
</feature>
<dbReference type="PRINTS" id="PR01333">
    <property type="entry name" value="2POREKCHANEL"/>
</dbReference>
<evidence type="ECO:0000256" key="3">
    <source>
        <dbReference type="ARBA" id="ARBA00022692"/>
    </source>
</evidence>
<evidence type="ECO:0000256" key="8">
    <source>
        <dbReference type="RuleBase" id="RU003857"/>
    </source>
</evidence>
<dbReference type="Proteomes" id="UP000887566">
    <property type="component" value="Unplaced"/>
</dbReference>
<feature type="compositionally biased region" description="Polar residues" evidence="9">
    <location>
        <begin position="834"/>
        <end position="862"/>
    </location>
</feature>
<feature type="transmembrane region" description="Helical" evidence="10">
    <location>
        <begin position="425"/>
        <end position="443"/>
    </location>
</feature>
<reference evidence="13" key="1">
    <citation type="submission" date="2022-11" db="UniProtKB">
        <authorList>
            <consortium name="WormBaseParasite"/>
        </authorList>
    </citation>
    <scope>IDENTIFICATION</scope>
</reference>
<evidence type="ECO:0000313" key="13">
    <source>
        <dbReference type="WBParaSite" id="PSAMB.scaffold1079size36238.g10828.t1"/>
    </source>
</evidence>
<feature type="compositionally biased region" description="Low complexity" evidence="9">
    <location>
        <begin position="773"/>
        <end position="807"/>
    </location>
</feature>
<sequence length="948" mass="107208">MAAIRQHKRVSWLRPAPSAAPTHNSRPASSNVDKERRSRSTTSLFPSEIGYHRLPSHDPLSPVDSADDRLPQIAITSASDADDDDNDKDDNDNDEDMSMMQGRSTLMMAAEWDRRKGHNIRRKSTAPHVLSPGQQRYNRRRSKESSFSYDQVHYLIEDDLTLPLRPRTLSHSITADNNENELLDALLDARRSSPSIETRIETRIENHRIEKKRSRLRRLAIGLQWVYEKSRVHYLFPIIILVAYSLLGGFIFHTIESPHEQVVLKEKQKYIEKQSEVLFGVIWDIRDKVHVLDAEEIEDRKSLNVSAAHLKYKLALRSYQVHALQDLNLAVYWYTLTVYYLTDHESYKSTALHPEEPEERYAEEFKTIFGRISVLKNYTEQLSLRCWEIGLESNGQPEVSRRKLDESLELFNRLTGLAGAVRPTWTFWNSMFLAVTTYTTIGYGNITPKTKTGKLAAIFYAIVGIPLVLMILHKLGRFFLLGLQRFWDGLVWVIQLLRCMKQPEKLKAKNQLMLDTTTGRESYSMPVLLAVGVAFGWMFVCAAIFLQFEKDWDYFKSFYFFFISLTTIGFACYGQLKTIYGSFPREKERSDGSASSQSGATTVVAAAAVAKANARQRLKLSFPFGRNRRDVLIDELQKLLHQTARATQTDESMFYDKHKAVQTDVGGALWHNAMNWMLLDGATHMQPRCPPQVLEQVPEGSAWEDMGDFANDPIMYLGAVSIRDGDEMQEPLLLGHKEALEFGSQQQHTVAMTPPLSMIESSTNYSLNFSQPSSQSRSASNESRASASRASASGSALTGGSTQSSQTCGYLRRGGGAYPSAGRPYHWRRGRSHSPGSNSPTSVSVKSAPLPTTSSYRDTNASAEHVNSPVDFDPSRRWTFVETGKAPRGAPRGLVFTTDLKTLIREIDVRLNDCRSMVQPPKKAEPPNYHKESIISTQIETLSKSSFL</sequence>
<keyword evidence="3 8" id="KW-0812">Transmembrane</keyword>
<evidence type="ECO:0000256" key="5">
    <source>
        <dbReference type="ARBA" id="ARBA00023065"/>
    </source>
</evidence>
<organism evidence="12 13">
    <name type="scientific">Plectus sambesii</name>
    <dbReference type="NCBI Taxonomy" id="2011161"/>
    <lineage>
        <taxon>Eukaryota</taxon>
        <taxon>Metazoa</taxon>
        <taxon>Ecdysozoa</taxon>
        <taxon>Nematoda</taxon>
        <taxon>Chromadorea</taxon>
        <taxon>Plectida</taxon>
        <taxon>Plectina</taxon>
        <taxon>Plectoidea</taxon>
        <taxon>Plectidae</taxon>
        <taxon>Plectus</taxon>
    </lineage>
</organism>
<evidence type="ECO:0000256" key="10">
    <source>
        <dbReference type="SAM" id="Phobius"/>
    </source>
</evidence>
<evidence type="ECO:0000256" key="6">
    <source>
        <dbReference type="ARBA" id="ARBA00023136"/>
    </source>
</evidence>
<dbReference type="Pfam" id="PF07885">
    <property type="entry name" value="Ion_trans_2"/>
    <property type="match status" value="2"/>
</dbReference>
<dbReference type="GO" id="GO:0022841">
    <property type="term" value="F:potassium ion leak channel activity"/>
    <property type="evidence" value="ECO:0007669"/>
    <property type="project" value="TreeGrafter"/>
</dbReference>
<proteinExistence type="inferred from homology"/>
<feature type="transmembrane region" description="Helical" evidence="10">
    <location>
        <begin position="558"/>
        <end position="576"/>
    </location>
</feature>
<feature type="domain" description="Potassium channel" evidence="11">
    <location>
        <begin position="424"/>
        <end position="479"/>
    </location>
</feature>
<feature type="compositionally biased region" description="Acidic residues" evidence="9">
    <location>
        <begin position="80"/>
        <end position="97"/>
    </location>
</feature>
<feature type="compositionally biased region" description="Polar residues" evidence="9">
    <location>
        <begin position="21"/>
        <end position="31"/>
    </location>
</feature>
<keyword evidence="7 8" id="KW-0407">Ion channel</keyword>
<dbReference type="AlphaFoldDB" id="A0A914UKH9"/>
<feature type="transmembrane region" description="Helical" evidence="10">
    <location>
        <begin position="527"/>
        <end position="546"/>
    </location>
</feature>
<keyword evidence="5 8" id="KW-0406">Ion transport</keyword>
<keyword evidence="6 10" id="KW-0472">Membrane</keyword>
<feature type="transmembrane region" description="Helical" evidence="10">
    <location>
        <begin position="234"/>
        <end position="255"/>
    </location>
</feature>
<evidence type="ECO:0000256" key="9">
    <source>
        <dbReference type="SAM" id="MobiDB-lite"/>
    </source>
</evidence>
<comment type="similarity">
    <text evidence="8">Belongs to the two pore domain potassium channel (TC 1.A.1.8) family.</text>
</comment>
<feature type="region of interest" description="Disordered" evidence="9">
    <location>
        <begin position="118"/>
        <end position="143"/>
    </location>
</feature>
<dbReference type="GO" id="GO:0015271">
    <property type="term" value="F:outward rectifier potassium channel activity"/>
    <property type="evidence" value="ECO:0007669"/>
    <property type="project" value="TreeGrafter"/>
</dbReference>
<dbReference type="GO" id="GO:0030322">
    <property type="term" value="P:stabilization of membrane potential"/>
    <property type="evidence" value="ECO:0007669"/>
    <property type="project" value="TreeGrafter"/>
</dbReference>
<keyword evidence="2 8" id="KW-0813">Transport</keyword>
<comment type="subcellular location">
    <subcellularLocation>
        <location evidence="1">Membrane</location>
        <topology evidence="1">Multi-pass membrane protein</topology>
    </subcellularLocation>
</comment>
<dbReference type="WBParaSite" id="PSAMB.scaffold1079size36238.g10828.t1">
    <property type="protein sequence ID" value="PSAMB.scaffold1079size36238.g10828.t1"/>
    <property type="gene ID" value="PSAMB.scaffold1079size36238.g10828"/>
</dbReference>
<evidence type="ECO:0000259" key="11">
    <source>
        <dbReference type="Pfam" id="PF07885"/>
    </source>
</evidence>
<dbReference type="PANTHER" id="PTHR11003">
    <property type="entry name" value="POTASSIUM CHANNEL, SUBFAMILY K"/>
    <property type="match status" value="1"/>
</dbReference>
<dbReference type="GO" id="GO:0005886">
    <property type="term" value="C:plasma membrane"/>
    <property type="evidence" value="ECO:0007669"/>
    <property type="project" value="TreeGrafter"/>
</dbReference>
<dbReference type="Gene3D" id="1.10.287.70">
    <property type="match status" value="1"/>
</dbReference>
<accession>A0A914UKH9</accession>